<evidence type="ECO:0000313" key="2">
    <source>
        <dbReference type="Proteomes" id="UP000198648"/>
    </source>
</evidence>
<dbReference type="Proteomes" id="UP000198648">
    <property type="component" value="Unassembled WGS sequence"/>
</dbReference>
<dbReference type="STRING" id="1299341.SAMN05444005_102307"/>
<dbReference type="Pfam" id="PF10677">
    <property type="entry name" value="DUF2490"/>
    <property type="match status" value="1"/>
</dbReference>
<gene>
    <name evidence="1" type="ORF">SAMN05444005_102307</name>
</gene>
<dbReference type="InterPro" id="IPR019619">
    <property type="entry name" value="DUF2490"/>
</dbReference>
<evidence type="ECO:0008006" key="3">
    <source>
        <dbReference type="Google" id="ProtNLM"/>
    </source>
</evidence>
<dbReference type="RefSeq" id="WP_091466315.1">
    <property type="nucleotide sequence ID" value="NZ_FOEI01000002.1"/>
</dbReference>
<protein>
    <recommendedName>
        <fullName evidence="3">DUF2490 domain-containing protein</fullName>
    </recommendedName>
</protein>
<keyword evidence="2" id="KW-1185">Reference proteome</keyword>
<dbReference type="SUPFAM" id="SSF56935">
    <property type="entry name" value="Porins"/>
    <property type="match status" value="1"/>
</dbReference>
<organism evidence="1 2">
    <name type="scientific">Flavobacterium urocaniciphilum</name>
    <dbReference type="NCBI Taxonomy" id="1299341"/>
    <lineage>
        <taxon>Bacteria</taxon>
        <taxon>Pseudomonadati</taxon>
        <taxon>Bacteroidota</taxon>
        <taxon>Flavobacteriia</taxon>
        <taxon>Flavobacteriales</taxon>
        <taxon>Flavobacteriaceae</taxon>
        <taxon>Flavobacterium</taxon>
    </lineage>
</organism>
<proteinExistence type="predicted"/>
<dbReference type="AlphaFoldDB" id="A0A1H9ASL8"/>
<sequence length="254" mass="30132">MSLKYRLILGSLFLVAQLFSQKTIHRQALWGAYTGQYKLSNQFGIYLEFQFRGDSKFEQNNQNLFRIGGIYYLNKNTTFTTGYGLIKTFKPSVNEFFTENRAWEQIQFNHNWANDLNVMLHRFRLEQRFVDNIILNVDDEVVVEATNYQNRLRYLNRNTFHLFKFNNDRNKTYAILQDELFFNLADNKINSNFFDQNRFLVGFGINYEDTIRLEIGYLNHFITSSSGNDTMNHIISLSITHNLNYTSNKPKPQN</sequence>
<reference evidence="1 2" key="1">
    <citation type="submission" date="2016-10" db="EMBL/GenBank/DDBJ databases">
        <authorList>
            <person name="de Groot N.N."/>
        </authorList>
    </citation>
    <scope>NUCLEOTIDE SEQUENCE [LARGE SCALE GENOMIC DNA]</scope>
    <source>
        <strain evidence="1 2">DSM 27078</strain>
    </source>
</reference>
<name>A0A1H9ASL8_9FLAO</name>
<accession>A0A1H9ASL8</accession>
<dbReference type="EMBL" id="FOEI01000002">
    <property type="protein sequence ID" value="SEP79525.1"/>
    <property type="molecule type" value="Genomic_DNA"/>
</dbReference>
<dbReference type="OrthoDB" id="1118734at2"/>
<evidence type="ECO:0000313" key="1">
    <source>
        <dbReference type="EMBL" id="SEP79525.1"/>
    </source>
</evidence>